<dbReference type="GO" id="GO:0007165">
    <property type="term" value="P:signal transduction"/>
    <property type="evidence" value="ECO:0007669"/>
    <property type="project" value="TreeGrafter"/>
</dbReference>
<dbReference type="InterPro" id="IPR020583">
    <property type="entry name" value="Inositol_monoP_metal-BS"/>
</dbReference>
<dbReference type="PANTHER" id="PTHR20854">
    <property type="entry name" value="INOSITOL MONOPHOSPHATASE"/>
    <property type="match status" value="1"/>
</dbReference>
<dbReference type="Gene3D" id="3.30.540.10">
    <property type="entry name" value="Fructose-1,6-Bisphosphatase, subunit A, domain 1"/>
    <property type="match status" value="1"/>
</dbReference>
<evidence type="ECO:0000313" key="5">
    <source>
        <dbReference type="EMBL" id="KXB80459.1"/>
    </source>
</evidence>
<dbReference type="Proteomes" id="UP000243201">
    <property type="component" value="Unassembled WGS sequence"/>
</dbReference>
<dbReference type="Pfam" id="PF00459">
    <property type="entry name" value="Inositol_P"/>
    <property type="match status" value="1"/>
</dbReference>
<dbReference type="EMBL" id="PNGC01000001">
    <property type="protein sequence ID" value="PMB90610.1"/>
    <property type="molecule type" value="Genomic_DNA"/>
</dbReference>
<dbReference type="AlphaFoldDB" id="A0AB34WYQ4"/>
<comment type="caution">
    <text evidence="5">The sequence shown here is derived from an EMBL/GenBank/DDBJ whole genome shotgun (WGS) entry which is preliminary data.</text>
</comment>
<reference evidence="6 8" key="2">
    <citation type="submission" date="2017-09" db="EMBL/GenBank/DDBJ databases">
        <title>Bacterial strain isolated from the female urinary microbiota.</title>
        <authorList>
            <person name="Thomas-White K."/>
            <person name="Kumar N."/>
            <person name="Forster S."/>
            <person name="Putonti C."/>
            <person name="Lawley T."/>
            <person name="Wolfe A.J."/>
        </authorList>
    </citation>
    <scope>NUCLEOTIDE SEQUENCE [LARGE SCALE GENOMIC DNA]</scope>
    <source>
        <strain evidence="6 8">UMB0744</strain>
    </source>
</reference>
<dbReference type="PROSITE" id="PS00629">
    <property type="entry name" value="IMP_1"/>
    <property type="match status" value="1"/>
</dbReference>
<dbReference type="GO" id="GO:0046872">
    <property type="term" value="F:metal ion binding"/>
    <property type="evidence" value="ECO:0007669"/>
    <property type="project" value="UniProtKB-KW"/>
</dbReference>
<dbReference type="Gene3D" id="3.40.190.80">
    <property type="match status" value="1"/>
</dbReference>
<evidence type="ECO:0000313" key="7">
    <source>
        <dbReference type="Proteomes" id="UP000070572"/>
    </source>
</evidence>
<proteinExistence type="predicted"/>
<evidence type="ECO:0000256" key="1">
    <source>
        <dbReference type="ARBA" id="ARBA00022723"/>
    </source>
</evidence>
<dbReference type="EMBL" id="LSDN01000015">
    <property type="protein sequence ID" value="KXB80459.1"/>
    <property type="molecule type" value="Genomic_DNA"/>
</dbReference>
<keyword evidence="8" id="KW-1185">Reference proteome</keyword>
<evidence type="ECO:0000313" key="8">
    <source>
        <dbReference type="Proteomes" id="UP000243201"/>
    </source>
</evidence>
<feature type="binding site" evidence="4">
    <location>
        <position position="77"/>
    </location>
    <ligand>
        <name>Mg(2+)</name>
        <dbReference type="ChEBI" id="CHEBI:18420"/>
        <label>1</label>
        <note>catalytic</note>
    </ligand>
</feature>
<dbReference type="SUPFAM" id="SSF56655">
    <property type="entry name" value="Carbohydrate phosphatase"/>
    <property type="match status" value="1"/>
</dbReference>
<keyword evidence="2" id="KW-0378">Hydrolase</keyword>
<feature type="binding site" evidence="4">
    <location>
        <position position="161"/>
    </location>
    <ligand>
        <name>Mg(2+)</name>
        <dbReference type="ChEBI" id="CHEBI:18420"/>
        <label>1</label>
        <note>catalytic</note>
    </ligand>
</feature>
<protein>
    <submittedName>
        <fullName evidence="5 6">Inositol monophosphatase</fullName>
    </submittedName>
</protein>
<dbReference type="GO" id="GO:0006020">
    <property type="term" value="P:inositol metabolic process"/>
    <property type="evidence" value="ECO:0007669"/>
    <property type="project" value="TreeGrafter"/>
</dbReference>
<sequence length="350" mass="38192">MEAMNTSGMSLDHALMIIAGEAAQQVGVYLRNAFRAPLEVFLKAGIHDPVTIHDRYVEARLQYLLGSAVPGSRILGEETGEHVLEKEKVAAAGALTLEQVQRASWEGSPRPGVEPILIDEFAWEQAIAEQREDAPGAGELAEAQELVKDLGKRVRWIVDPIDGTANFASGVSYFNTSIGVELDGKPVAGVIYVPYTRELFIADSQKATLYERERATEMHADNAHAENEGIITGYFPFRDQDPRRVEKSWQLASRLANAYATVHSPGAGALDLAQVAAGHTAVAFGTAMRPWDVAAGIHLVRVAGGQVHTYETPRNREDPEHLRGAFVASSRDLDPVTARAAVEQFLRSFR</sequence>
<keyword evidence="1 4" id="KW-0479">Metal-binding</keyword>
<dbReference type="RefSeq" id="WP_060920479.1">
    <property type="nucleotide sequence ID" value="NZ_KQ960683.1"/>
</dbReference>
<dbReference type="Proteomes" id="UP000070572">
    <property type="component" value="Unassembled WGS sequence"/>
</dbReference>
<dbReference type="PANTHER" id="PTHR20854:SF4">
    <property type="entry name" value="INOSITOL-1-MONOPHOSPHATASE-RELATED"/>
    <property type="match status" value="1"/>
</dbReference>
<accession>A0AB34WYQ4</accession>
<dbReference type="PRINTS" id="PR00377">
    <property type="entry name" value="IMPHPHTASES"/>
</dbReference>
<dbReference type="GO" id="GO:0008934">
    <property type="term" value="F:inositol monophosphate 1-phosphatase activity"/>
    <property type="evidence" value="ECO:0007669"/>
    <property type="project" value="TreeGrafter"/>
</dbReference>
<feature type="binding site" evidence="4">
    <location>
        <position position="162"/>
    </location>
    <ligand>
        <name>Mg(2+)</name>
        <dbReference type="ChEBI" id="CHEBI:18420"/>
        <label>1</label>
        <note>catalytic</note>
    </ligand>
</feature>
<evidence type="ECO:0000256" key="2">
    <source>
        <dbReference type="ARBA" id="ARBA00022801"/>
    </source>
</evidence>
<evidence type="ECO:0000256" key="3">
    <source>
        <dbReference type="ARBA" id="ARBA00022842"/>
    </source>
</evidence>
<reference evidence="5 7" key="1">
    <citation type="submission" date="2016-01" db="EMBL/GenBank/DDBJ databases">
        <authorList>
            <person name="Mitreva M."/>
            <person name="Pepin K.H."/>
            <person name="Mihindukulasuriya K.A."/>
            <person name="Fulton R."/>
            <person name="Fronick C."/>
            <person name="O'Laughlin M."/>
            <person name="Miner T."/>
            <person name="Herter B."/>
            <person name="Rosa B.A."/>
            <person name="Cordes M."/>
            <person name="Tomlinson C."/>
            <person name="Wollam A."/>
            <person name="Palsikar V.B."/>
            <person name="Mardis E.R."/>
            <person name="Wilson R.K."/>
        </authorList>
    </citation>
    <scope>NUCLEOTIDE SEQUENCE [LARGE SCALE GENOMIC DNA]</scope>
    <source>
        <strain evidence="5 7">DNF00696</strain>
    </source>
</reference>
<feature type="binding site" evidence="4">
    <location>
        <position position="159"/>
    </location>
    <ligand>
        <name>Mg(2+)</name>
        <dbReference type="ChEBI" id="CHEBI:18420"/>
        <label>1</label>
        <note>catalytic</note>
    </ligand>
</feature>
<feature type="binding site" evidence="4">
    <location>
        <position position="292"/>
    </location>
    <ligand>
        <name>Mg(2+)</name>
        <dbReference type="ChEBI" id="CHEBI:18420"/>
        <label>1</label>
        <note>catalytic</note>
    </ligand>
</feature>
<name>A0AB34WYQ4_9ACTO</name>
<dbReference type="InterPro" id="IPR000760">
    <property type="entry name" value="Inositol_monophosphatase-like"/>
</dbReference>
<gene>
    <name evidence="6" type="ORF">CJ240_02440</name>
    <name evidence="5" type="ORF">HMPREF1862_01141</name>
</gene>
<evidence type="ECO:0000256" key="4">
    <source>
        <dbReference type="PIRSR" id="PIRSR600760-2"/>
    </source>
</evidence>
<keyword evidence="3 4" id="KW-0460">Magnesium</keyword>
<organism evidence="5 7">
    <name type="scientific">Varibaculum cambriense</name>
    <dbReference type="NCBI Taxonomy" id="184870"/>
    <lineage>
        <taxon>Bacteria</taxon>
        <taxon>Bacillati</taxon>
        <taxon>Actinomycetota</taxon>
        <taxon>Actinomycetes</taxon>
        <taxon>Actinomycetales</taxon>
        <taxon>Actinomycetaceae</taxon>
        <taxon>Varibaculum</taxon>
    </lineage>
</organism>
<comment type="cofactor">
    <cofactor evidence="4">
        <name>Mg(2+)</name>
        <dbReference type="ChEBI" id="CHEBI:18420"/>
    </cofactor>
</comment>
<evidence type="ECO:0000313" key="6">
    <source>
        <dbReference type="EMBL" id="PMB90610.1"/>
    </source>
</evidence>